<protein>
    <submittedName>
        <fullName evidence="1">Uncharacterized protein</fullName>
    </submittedName>
</protein>
<reference evidence="1" key="1">
    <citation type="submission" date="2014-05" db="EMBL/GenBank/DDBJ databases">
        <authorList>
            <person name="Chronopoulou M."/>
        </authorList>
    </citation>
    <scope>NUCLEOTIDE SEQUENCE</scope>
    <source>
        <tissue evidence="1">Whole organism</tissue>
    </source>
</reference>
<organism evidence="1">
    <name type="scientific">Lepeophtheirus salmonis</name>
    <name type="common">Salmon louse</name>
    <name type="synonym">Caligus salmonis</name>
    <dbReference type="NCBI Taxonomy" id="72036"/>
    <lineage>
        <taxon>Eukaryota</taxon>
        <taxon>Metazoa</taxon>
        <taxon>Ecdysozoa</taxon>
        <taxon>Arthropoda</taxon>
        <taxon>Crustacea</taxon>
        <taxon>Multicrustacea</taxon>
        <taxon>Hexanauplia</taxon>
        <taxon>Copepoda</taxon>
        <taxon>Siphonostomatoida</taxon>
        <taxon>Caligidae</taxon>
        <taxon>Lepeophtheirus</taxon>
    </lineage>
</organism>
<dbReference type="AlphaFoldDB" id="A0A0K2U1I0"/>
<evidence type="ECO:0000313" key="1">
    <source>
        <dbReference type="EMBL" id="CDW31506.1"/>
    </source>
</evidence>
<feature type="non-terminal residue" evidence="1">
    <location>
        <position position="1"/>
    </location>
</feature>
<dbReference type="EMBL" id="HACA01014145">
    <property type="protein sequence ID" value="CDW31506.1"/>
    <property type="molecule type" value="Transcribed_RNA"/>
</dbReference>
<sequence length="62" mass="7412">HITLVLFLLDYLRQHHLSILDEGTNIDIFRNKHHITLSLSSPKRLQNGQAHTSRYIHKYFFL</sequence>
<name>A0A0K2U1I0_LEPSM</name>
<accession>A0A0K2U1I0</accession>
<proteinExistence type="predicted"/>